<feature type="region of interest" description="Disordered" evidence="1">
    <location>
        <begin position="1"/>
        <end position="30"/>
    </location>
</feature>
<name>A0A1G8C5V4_9PSEU</name>
<sequence length="139" mass="15296">MARPRGKKGYTGASMGGSIVRIPRTGPLQRNNKSCPVCYSVAHQPCRQVVSKPRAAVLKLGRPIPTMHRARSGKPASDTPQQPGPRRTPARRRSQEPVPIERLHPDRAEFVPKNLRDGGPLTKAWSRNNSDALPRATKP</sequence>
<proteinExistence type="predicted"/>
<dbReference type="Proteomes" id="UP000199623">
    <property type="component" value="Unassembled WGS sequence"/>
</dbReference>
<organism evidence="2 3">
    <name type="scientific">Lentzea fradiae</name>
    <dbReference type="NCBI Taxonomy" id="200378"/>
    <lineage>
        <taxon>Bacteria</taxon>
        <taxon>Bacillati</taxon>
        <taxon>Actinomycetota</taxon>
        <taxon>Actinomycetes</taxon>
        <taxon>Pseudonocardiales</taxon>
        <taxon>Pseudonocardiaceae</taxon>
        <taxon>Lentzea</taxon>
    </lineage>
</organism>
<evidence type="ECO:0000313" key="3">
    <source>
        <dbReference type="Proteomes" id="UP000199623"/>
    </source>
</evidence>
<keyword evidence="3" id="KW-1185">Reference proteome</keyword>
<accession>A0A1G8C5V4</accession>
<protein>
    <submittedName>
        <fullName evidence="2">Uncharacterized protein</fullName>
    </submittedName>
</protein>
<reference evidence="3" key="1">
    <citation type="submission" date="2016-10" db="EMBL/GenBank/DDBJ databases">
        <authorList>
            <person name="Varghese N."/>
            <person name="Submissions S."/>
        </authorList>
    </citation>
    <scope>NUCLEOTIDE SEQUENCE [LARGE SCALE GENOMIC DNA]</scope>
    <source>
        <strain evidence="3">CGMCC 4.3506</strain>
    </source>
</reference>
<feature type="region of interest" description="Disordered" evidence="1">
    <location>
        <begin position="60"/>
        <end position="139"/>
    </location>
</feature>
<feature type="compositionally biased region" description="Basic and acidic residues" evidence="1">
    <location>
        <begin position="93"/>
        <end position="116"/>
    </location>
</feature>
<gene>
    <name evidence="2" type="ORF">SAMN05216553_12130</name>
</gene>
<evidence type="ECO:0000313" key="2">
    <source>
        <dbReference type="EMBL" id="SDH40881.1"/>
    </source>
</evidence>
<dbReference type="AlphaFoldDB" id="A0A1G8C5V4"/>
<dbReference type="EMBL" id="FNCC01000021">
    <property type="protein sequence ID" value="SDH40881.1"/>
    <property type="molecule type" value="Genomic_DNA"/>
</dbReference>
<evidence type="ECO:0000256" key="1">
    <source>
        <dbReference type="SAM" id="MobiDB-lite"/>
    </source>
</evidence>